<gene>
    <name evidence="2" type="ORF">ENSA7_39960</name>
</gene>
<dbReference type="AlphaFoldDB" id="A0A2S9YMK4"/>
<sequence length="158" mass="17733">MPRLRLALLLVCAPVLGACASMPPDAKLLCGTWQGEAMSERWWVDGRDLRGEGRTRDDAGEYQLIERLALRHHRRGHVYVAQPGEAEPTEFAPIDPSEARYPVQVPASAQVWVWANYEHDFPQEIHYTVLGDRLETSIAGPGAGMGWKLERSRPCETN</sequence>
<proteinExistence type="predicted"/>
<accession>A0A2S9YMK4</accession>
<dbReference type="OrthoDB" id="5382295at2"/>
<protein>
    <recommendedName>
        <fullName evidence="4">Lipoprotein</fullName>
    </recommendedName>
</protein>
<keyword evidence="1" id="KW-0732">Signal</keyword>
<name>A0A2S9YMK4_9BACT</name>
<feature type="chain" id="PRO_5015698355" description="Lipoprotein" evidence="1">
    <location>
        <begin position="21"/>
        <end position="158"/>
    </location>
</feature>
<evidence type="ECO:0000313" key="3">
    <source>
        <dbReference type="Proteomes" id="UP000238823"/>
    </source>
</evidence>
<dbReference type="RefSeq" id="WP_106090949.1">
    <property type="nucleotide sequence ID" value="NZ_PVNL01000077.1"/>
</dbReference>
<dbReference type="Proteomes" id="UP000238823">
    <property type="component" value="Unassembled WGS sequence"/>
</dbReference>
<evidence type="ECO:0008006" key="4">
    <source>
        <dbReference type="Google" id="ProtNLM"/>
    </source>
</evidence>
<evidence type="ECO:0000256" key="1">
    <source>
        <dbReference type="SAM" id="SignalP"/>
    </source>
</evidence>
<evidence type="ECO:0000313" key="2">
    <source>
        <dbReference type="EMBL" id="PRQ06319.1"/>
    </source>
</evidence>
<feature type="signal peptide" evidence="1">
    <location>
        <begin position="1"/>
        <end position="20"/>
    </location>
</feature>
<reference evidence="2 3" key="1">
    <citation type="submission" date="2018-03" db="EMBL/GenBank/DDBJ databases">
        <title>Draft Genome Sequences of the Obligatory Marine Myxobacteria Enhygromyxa salina SWB007.</title>
        <authorList>
            <person name="Poehlein A."/>
            <person name="Moghaddam J.A."/>
            <person name="Harms H."/>
            <person name="Alanjari M."/>
            <person name="Koenig G.M."/>
            <person name="Daniel R."/>
            <person name="Schaeberle T.F."/>
        </authorList>
    </citation>
    <scope>NUCLEOTIDE SEQUENCE [LARGE SCALE GENOMIC DNA]</scope>
    <source>
        <strain evidence="2 3">SWB007</strain>
    </source>
</reference>
<dbReference type="PROSITE" id="PS51257">
    <property type="entry name" value="PROKAR_LIPOPROTEIN"/>
    <property type="match status" value="1"/>
</dbReference>
<comment type="caution">
    <text evidence="2">The sequence shown here is derived from an EMBL/GenBank/DDBJ whole genome shotgun (WGS) entry which is preliminary data.</text>
</comment>
<organism evidence="2 3">
    <name type="scientific">Enhygromyxa salina</name>
    <dbReference type="NCBI Taxonomy" id="215803"/>
    <lineage>
        <taxon>Bacteria</taxon>
        <taxon>Pseudomonadati</taxon>
        <taxon>Myxococcota</taxon>
        <taxon>Polyangia</taxon>
        <taxon>Nannocystales</taxon>
        <taxon>Nannocystaceae</taxon>
        <taxon>Enhygromyxa</taxon>
    </lineage>
</organism>
<dbReference type="EMBL" id="PVNL01000077">
    <property type="protein sequence ID" value="PRQ06319.1"/>
    <property type="molecule type" value="Genomic_DNA"/>
</dbReference>